<protein>
    <submittedName>
        <fullName evidence="1">Uncharacterized protein</fullName>
    </submittedName>
</protein>
<dbReference type="Proteomes" id="UP000663836">
    <property type="component" value="Unassembled WGS sequence"/>
</dbReference>
<evidence type="ECO:0000313" key="1">
    <source>
        <dbReference type="EMBL" id="CAF4291118.1"/>
    </source>
</evidence>
<sequence length="39" mass="4562">SVEGKWNSTITSVKDRQKQQFKDRVMQLHEESLVSNSLQ</sequence>
<comment type="caution">
    <text evidence="1">The sequence shown here is derived from an EMBL/GenBank/DDBJ whole genome shotgun (WGS) entry which is preliminary data.</text>
</comment>
<proteinExistence type="predicted"/>
<evidence type="ECO:0000313" key="2">
    <source>
        <dbReference type="Proteomes" id="UP000663836"/>
    </source>
</evidence>
<name>A0A820H914_9BILA</name>
<dbReference type="EMBL" id="CAJOBD010032909">
    <property type="protein sequence ID" value="CAF4291118.1"/>
    <property type="molecule type" value="Genomic_DNA"/>
</dbReference>
<feature type="non-terminal residue" evidence="1">
    <location>
        <position position="39"/>
    </location>
</feature>
<feature type="non-terminal residue" evidence="1">
    <location>
        <position position="1"/>
    </location>
</feature>
<accession>A0A820H914</accession>
<organism evidence="1 2">
    <name type="scientific">Rotaria sordida</name>
    <dbReference type="NCBI Taxonomy" id="392033"/>
    <lineage>
        <taxon>Eukaryota</taxon>
        <taxon>Metazoa</taxon>
        <taxon>Spiralia</taxon>
        <taxon>Gnathifera</taxon>
        <taxon>Rotifera</taxon>
        <taxon>Eurotatoria</taxon>
        <taxon>Bdelloidea</taxon>
        <taxon>Philodinida</taxon>
        <taxon>Philodinidae</taxon>
        <taxon>Rotaria</taxon>
    </lineage>
</organism>
<gene>
    <name evidence="1" type="ORF">JBS370_LOCUS40072</name>
</gene>
<reference evidence="1" key="1">
    <citation type="submission" date="2021-02" db="EMBL/GenBank/DDBJ databases">
        <authorList>
            <person name="Nowell W R."/>
        </authorList>
    </citation>
    <scope>NUCLEOTIDE SEQUENCE</scope>
</reference>
<dbReference type="AlphaFoldDB" id="A0A820H914"/>